<evidence type="ECO:0000256" key="4">
    <source>
        <dbReference type="ARBA" id="ARBA00023136"/>
    </source>
</evidence>
<evidence type="ECO:0000313" key="6">
    <source>
        <dbReference type="EMBL" id="KAA0686127.1"/>
    </source>
</evidence>
<dbReference type="AlphaFoldDB" id="A0A6L3B2F6"/>
<evidence type="ECO:0000313" key="7">
    <source>
        <dbReference type="Proteomes" id="UP000476837"/>
    </source>
</evidence>
<dbReference type="GO" id="GO:0005765">
    <property type="term" value="C:lysosomal membrane"/>
    <property type="evidence" value="ECO:0007669"/>
    <property type="project" value="TreeGrafter"/>
</dbReference>
<dbReference type="Pfam" id="PF01124">
    <property type="entry name" value="MAPEG"/>
    <property type="match status" value="1"/>
</dbReference>
<feature type="transmembrane region" description="Helical" evidence="5">
    <location>
        <begin position="123"/>
        <end position="146"/>
    </location>
</feature>
<gene>
    <name evidence="6" type="ORF">DS837_10510</name>
</gene>
<dbReference type="GO" id="GO:0045055">
    <property type="term" value="P:regulated exocytosis"/>
    <property type="evidence" value="ECO:0007669"/>
    <property type="project" value="TreeGrafter"/>
</dbReference>
<dbReference type="PANTHER" id="PTHR31004">
    <property type="entry name" value="TRANSMEMBRANE PROTEIN 79"/>
    <property type="match status" value="1"/>
</dbReference>
<keyword evidence="4 5" id="KW-0472">Membrane</keyword>
<reference evidence="6 7" key="1">
    <citation type="submission" date="2018-07" db="EMBL/GenBank/DDBJ databases">
        <title>Genome sequence of Roseomonas fauriae ATCC 49958.</title>
        <authorList>
            <person name="Sant'Anna F.H."/>
            <person name="Baldani J.I."/>
            <person name="Zilli J.E."/>
            <person name="Reis V.M."/>
            <person name="Hartmann A."/>
            <person name="Cruz L."/>
            <person name="de Souza E.M."/>
            <person name="de Oliveira Pedrosa F."/>
            <person name="Passaglia L.M.P."/>
        </authorList>
    </citation>
    <scope>NUCLEOTIDE SEQUENCE [LARGE SCALE GENOMIC DNA]</scope>
    <source>
        <strain evidence="6 7">ATCC 49958</strain>
    </source>
</reference>
<sequence>MQSQAVGSAADVDLPLEQRKIIRKSAAAALFCGIVLGGGYVLMPRFVTFPSDPVDRLAFALQADVFILLWIAVGGQMVARGRFRSKADNRGSAFGPPSPRIAIPVAFLQNSLEQAVMAVGAHLALATLLSGPALSLLACSVALFAVGRVTFLIGYPKGAGGRAFGMATTALPTLCAYLLAIVLIVGRVVG</sequence>
<evidence type="ECO:0000256" key="5">
    <source>
        <dbReference type="SAM" id="Phobius"/>
    </source>
</evidence>
<protein>
    <submittedName>
        <fullName evidence="6">MAPEG family protein</fullName>
    </submittedName>
</protein>
<evidence type="ECO:0000256" key="1">
    <source>
        <dbReference type="ARBA" id="ARBA00004370"/>
    </source>
</evidence>
<dbReference type="Proteomes" id="UP000476837">
    <property type="component" value="Unassembled WGS sequence"/>
</dbReference>
<dbReference type="Gene3D" id="1.20.120.550">
    <property type="entry name" value="Membrane associated eicosanoid/glutathione metabolism-like domain"/>
    <property type="match status" value="1"/>
</dbReference>
<organism evidence="6 7">
    <name type="scientific">Azospirillum brasilense</name>
    <dbReference type="NCBI Taxonomy" id="192"/>
    <lineage>
        <taxon>Bacteria</taxon>
        <taxon>Pseudomonadati</taxon>
        <taxon>Pseudomonadota</taxon>
        <taxon>Alphaproteobacteria</taxon>
        <taxon>Rhodospirillales</taxon>
        <taxon>Azospirillaceae</taxon>
        <taxon>Azospirillum</taxon>
    </lineage>
</organism>
<dbReference type="InterPro" id="IPR001129">
    <property type="entry name" value="Membr-assoc_MAPEG"/>
</dbReference>
<dbReference type="EMBL" id="QOKV01000005">
    <property type="protein sequence ID" value="KAA0686127.1"/>
    <property type="molecule type" value="Genomic_DNA"/>
</dbReference>
<evidence type="ECO:0000256" key="3">
    <source>
        <dbReference type="ARBA" id="ARBA00022989"/>
    </source>
</evidence>
<comment type="caution">
    <text evidence="6">The sequence shown here is derived from an EMBL/GenBank/DDBJ whole genome shotgun (WGS) entry which is preliminary data.</text>
</comment>
<dbReference type="RefSeq" id="WP_149164700.1">
    <property type="nucleotide sequence ID" value="NZ_QOKV01000005.1"/>
</dbReference>
<proteinExistence type="predicted"/>
<comment type="subcellular location">
    <subcellularLocation>
        <location evidence="1">Membrane</location>
    </subcellularLocation>
</comment>
<keyword evidence="2 5" id="KW-0812">Transmembrane</keyword>
<evidence type="ECO:0000256" key="2">
    <source>
        <dbReference type="ARBA" id="ARBA00022692"/>
    </source>
</evidence>
<feature type="transmembrane region" description="Helical" evidence="5">
    <location>
        <begin position="26"/>
        <end position="47"/>
    </location>
</feature>
<name>A0A6L3B2F6_AZOBR</name>
<feature type="transmembrane region" description="Helical" evidence="5">
    <location>
        <begin position="166"/>
        <end position="189"/>
    </location>
</feature>
<dbReference type="InterPro" id="IPR023352">
    <property type="entry name" value="MAPEG-like_dom_sf"/>
</dbReference>
<dbReference type="PANTHER" id="PTHR31004:SF1">
    <property type="entry name" value="TRANSMEMBRANE PROTEIN 79"/>
    <property type="match status" value="1"/>
</dbReference>
<dbReference type="SUPFAM" id="SSF161084">
    <property type="entry name" value="MAPEG domain-like"/>
    <property type="match status" value="1"/>
</dbReference>
<accession>A0A6L3B2F6</accession>
<feature type="transmembrane region" description="Helical" evidence="5">
    <location>
        <begin position="59"/>
        <end position="79"/>
    </location>
</feature>
<keyword evidence="3 5" id="KW-1133">Transmembrane helix</keyword>